<dbReference type="Proteomes" id="UP000763557">
    <property type="component" value="Unassembled WGS sequence"/>
</dbReference>
<organism evidence="2 3">
    <name type="scientific">Kibdelosporangium persicum</name>
    <dbReference type="NCBI Taxonomy" id="2698649"/>
    <lineage>
        <taxon>Bacteria</taxon>
        <taxon>Bacillati</taxon>
        <taxon>Actinomycetota</taxon>
        <taxon>Actinomycetes</taxon>
        <taxon>Pseudonocardiales</taxon>
        <taxon>Pseudonocardiaceae</taxon>
        <taxon>Kibdelosporangium</taxon>
    </lineage>
</organism>
<gene>
    <name evidence="2" type="ORF">GC106_31110</name>
</gene>
<evidence type="ECO:0008006" key="4">
    <source>
        <dbReference type="Google" id="ProtNLM"/>
    </source>
</evidence>
<comment type="caution">
    <text evidence="2">The sequence shown here is derived from an EMBL/GenBank/DDBJ whole genome shotgun (WGS) entry which is preliminary data.</text>
</comment>
<feature type="region of interest" description="Disordered" evidence="1">
    <location>
        <begin position="89"/>
        <end position="121"/>
    </location>
</feature>
<protein>
    <recommendedName>
        <fullName evidence="4">DUF427 domain-containing protein</fullName>
    </recommendedName>
</protein>
<accession>A0ABX2F508</accession>
<dbReference type="EMBL" id="JAAATY010000008">
    <property type="protein sequence ID" value="NRN65895.1"/>
    <property type="molecule type" value="Genomic_DNA"/>
</dbReference>
<name>A0ABX2F508_9PSEU</name>
<proteinExistence type="predicted"/>
<evidence type="ECO:0000256" key="1">
    <source>
        <dbReference type="SAM" id="MobiDB-lite"/>
    </source>
</evidence>
<evidence type="ECO:0000313" key="2">
    <source>
        <dbReference type="EMBL" id="NRN65895.1"/>
    </source>
</evidence>
<evidence type="ECO:0000313" key="3">
    <source>
        <dbReference type="Proteomes" id="UP000763557"/>
    </source>
</evidence>
<sequence>MTEFAWDDPHSDLVALSGGPRDHRWYFYGDWLATRRASRRLRCPLDRPDGASRCYAPTTTFAYQTTKSGTDLAARVWIYLPPSQWETWGSEYRTPEEPDDDAEVTRPARGRDIQTWQGTAV</sequence>
<reference evidence="2 3" key="1">
    <citation type="submission" date="2020-01" db="EMBL/GenBank/DDBJ databases">
        <title>Kibdelosporangium persica a novel Actinomycetes from a hot desert in Iran.</title>
        <authorList>
            <person name="Safaei N."/>
            <person name="Zaburannyi N."/>
            <person name="Mueller R."/>
            <person name="Wink J."/>
        </authorList>
    </citation>
    <scope>NUCLEOTIDE SEQUENCE [LARGE SCALE GENOMIC DNA]</scope>
    <source>
        <strain evidence="2 3">4NS15</strain>
    </source>
</reference>
<feature type="compositionally biased region" description="Basic and acidic residues" evidence="1">
    <location>
        <begin position="103"/>
        <end position="112"/>
    </location>
</feature>
<dbReference type="RefSeq" id="WP_173130885.1">
    <property type="nucleotide sequence ID" value="NZ_CBCSGW010000058.1"/>
</dbReference>
<keyword evidence="3" id="KW-1185">Reference proteome</keyword>